<keyword evidence="3" id="KW-0547">Nucleotide-binding</keyword>
<evidence type="ECO:0000313" key="3">
    <source>
        <dbReference type="EMBL" id="WAM31782.1"/>
    </source>
</evidence>
<reference evidence="3" key="1">
    <citation type="submission" date="2022-12" db="EMBL/GenBank/DDBJ databases">
        <authorList>
            <person name="Bing R.G."/>
            <person name="Willard D.J."/>
            <person name="Manesh M.J.H."/>
            <person name="Laemthong T."/>
            <person name="Crosby J.R."/>
            <person name="Kelly R.M."/>
        </authorList>
    </citation>
    <scope>NUCLEOTIDE SEQUENCE</scope>
    <source>
        <strain evidence="3">DSM 8991</strain>
    </source>
</reference>
<keyword evidence="3" id="KW-0067">ATP-binding</keyword>
<dbReference type="EMBL" id="CP113864">
    <property type="protein sequence ID" value="WAM31782.1"/>
    <property type="molecule type" value="Genomic_DNA"/>
</dbReference>
<feature type="domain" description="ABC transporter" evidence="2">
    <location>
        <begin position="25"/>
        <end position="96"/>
    </location>
</feature>
<dbReference type="Proteomes" id="UP001164745">
    <property type="component" value="Chromosome"/>
</dbReference>
<dbReference type="PANTHER" id="PTHR24220:SF689">
    <property type="entry name" value="LIPOPROTEIN-RELEASING SYSTEM ATP-BINDING PROTEIN LOLD"/>
    <property type="match status" value="1"/>
</dbReference>
<proteinExistence type="inferred from homology"/>
<organism evidence="3 4">
    <name type="scientific">Caldicellulosiruptor naganoensis</name>
    <dbReference type="NCBI Taxonomy" id="29324"/>
    <lineage>
        <taxon>Bacteria</taxon>
        <taxon>Bacillati</taxon>
        <taxon>Bacillota</taxon>
        <taxon>Bacillota incertae sedis</taxon>
        <taxon>Caldicellulosiruptorales</taxon>
        <taxon>Caldicellulosiruptoraceae</taxon>
        <taxon>Caldicellulosiruptor</taxon>
    </lineage>
</organism>
<evidence type="ECO:0000259" key="2">
    <source>
        <dbReference type="Pfam" id="PF00005"/>
    </source>
</evidence>
<dbReference type="InterPro" id="IPR003439">
    <property type="entry name" value="ABC_transporter-like_ATP-bd"/>
</dbReference>
<keyword evidence="4" id="KW-1185">Reference proteome</keyword>
<sequence length="107" mass="12186">MEEILRLENVKYSYKSGANEVMAVKNATATFYSNKLYSIVGRSGSGKSTLLSLMAGLDLPQEENIYFCGKSLKEIDRDFYRSHDVGIVYQSYNLIPYTLHMRMSNLP</sequence>
<dbReference type="PANTHER" id="PTHR24220">
    <property type="entry name" value="IMPORT ATP-BINDING PROTEIN"/>
    <property type="match status" value="1"/>
</dbReference>
<dbReference type="GO" id="GO:0005524">
    <property type="term" value="F:ATP binding"/>
    <property type="evidence" value="ECO:0007669"/>
    <property type="project" value="UniProtKB-KW"/>
</dbReference>
<comment type="similarity">
    <text evidence="1">Belongs to the ABC transporter superfamily.</text>
</comment>
<evidence type="ECO:0000313" key="4">
    <source>
        <dbReference type="Proteomes" id="UP001164745"/>
    </source>
</evidence>
<gene>
    <name evidence="3" type="ORF">OTJ99_000234</name>
</gene>
<accession>A0ABY7BG30</accession>
<dbReference type="SUPFAM" id="SSF52540">
    <property type="entry name" value="P-loop containing nucleoside triphosphate hydrolases"/>
    <property type="match status" value="1"/>
</dbReference>
<protein>
    <submittedName>
        <fullName evidence="3">ATP-binding cassette domain-containing protein</fullName>
    </submittedName>
</protein>
<evidence type="ECO:0000256" key="1">
    <source>
        <dbReference type="ARBA" id="ARBA00005417"/>
    </source>
</evidence>
<dbReference type="InterPro" id="IPR015854">
    <property type="entry name" value="ABC_transpr_LolD-like"/>
</dbReference>
<name>A0ABY7BG30_9FIRM</name>
<dbReference type="InterPro" id="IPR027417">
    <property type="entry name" value="P-loop_NTPase"/>
</dbReference>
<dbReference type="Pfam" id="PF00005">
    <property type="entry name" value="ABC_tran"/>
    <property type="match status" value="1"/>
</dbReference>
<dbReference type="Gene3D" id="3.40.50.300">
    <property type="entry name" value="P-loop containing nucleotide triphosphate hydrolases"/>
    <property type="match status" value="1"/>
</dbReference>